<evidence type="ECO:0000256" key="7">
    <source>
        <dbReference type="SAM" id="Phobius"/>
    </source>
</evidence>
<keyword evidence="9" id="KW-1185">Reference proteome</keyword>
<feature type="transmembrane region" description="Helical" evidence="7">
    <location>
        <begin position="282"/>
        <end position="299"/>
    </location>
</feature>
<comment type="caution">
    <text evidence="8">The sequence shown here is derived from an EMBL/GenBank/DDBJ whole genome shotgun (WGS) entry which is preliminary data.</text>
</comment>
<dbReference type="InterPro" id="IPR001851">
    <property type="entry name" value="ABC_transp_permease"/>
</dbReference>
<keyword evidence="3 7" id="KW-0812">Transmembrane</keyword>
<dbReference type="PANTHER" id="PTHR32196">
    <property type="entry name" value="ABC TRANSPORTER PERMEASE PROTEIN YPHD-RELATED-RELATED"/>
    <property type="match status" value="1"/>
</dbReference>
<name>A0ABT9IAB9_9ACTN</name>
<feature type="transmembrane region" description="Helical" evidence="7">
    <location>
        <begin position="157"/>
        <end position="175"/>
    </location>
</feature>
<comment type="subcellular location">
    <subcellularLocation>
        <location evidence="1">Cell membrane</location>
        <topology evidence="1">Multi-pass membrane protein</topology>
    </subcellularLocation>
</comment>
<keyword evidence="4 7" id="KW-1133">Transmembrane helix</keyword>
<protein>
    <submittedName>
        <fullName evidence="8">ABC transporter permease</fullName>
    </submittedName>
</protein>
<dbReference type="CDD" id="cd06579">
    <property type="entry name" value="TM_PBP1_transp_AraH_like"/>
    <property type="match status" value="1"/>
</dbReference>
<evidence type="ECO:0000256" key="2">
    <source>
        <dbReference type="ARBA" id="ARBA00022475"/>
    </source>
</evidence>
<evidence type="ECO:0000256" key="5">
    <source>
        <dbReference type="ARBA" id="ARBA00023136"/>
    </source>
</evidence>
<gene>
    <name evidence="8" type="ORF">QOZ88_07655</name>
</gene>
<evidence type="ECO:0000256" key="4">
    <source>
        <dbReference type="ARBA" id="ARBA00022989"/>
    </source>
</evidence>
<organism evidence="8 9">
    <name type="scientific">Blastococcus carthaginiensis</name>
    <dbReference type="NCBI Taxonomy" id="3050034"/>
    <lineage>
        <taxon>Bacteria</taxon>
        <taxon>Bacillati</taxon>
        <taxon>Actinomycetota</taxon>
        <taxon>Actinomycetes</taxon>
        <taxon>Geodermatophilales</taxon>
        <taxon>Geodermatophilaceae</taxon>
        <taxon>Blastococcus</taxon>
    </lineage>
</organism>
<evidence type="ECO:0000256" key="6">
    <source>
        <dbReference type="SAM" id="MobiDB-lite"/>
    </source>
</evidence>
<feature type="transmembrane region" description="Helical" evidence="7">
    <location>
        <begin position="130"/>
        <end position="150"/>
    </location>
</feature>
<dbReference type="EMBL" id="JASNFN010000005">
    <property type="protein sequence ID" value="MDP5182512.1"/>
    <property type="molecule type" value="Genomic_DNA"/>
</dbReference>
<dbReference type="Proteomes" id="UP001233673">
    <property type="component" value="Unassembled WGS sequence"/>
</dbReference>
<accession>A0ABT9IAB9</accession>
<feature type="region of interest" description="Disordered" evidence="6">
    <location>
        <begin position="1"/>
        <end position="44"/>
    </location>
</feature>
<evidence type="ECO:0000313" key="8">
    <source>
        <dbReference type="EMBL" id="MDP5182512.1"/>
    </source>
</evidence>
<evidence type="ECO:0000256" key="3">
    <source>
        <dbReference type="ARBA" id="ARBA00022692"/>
    </source>
</evidence>
<feature type="transmembrane region" description="Helical" evidence="7">
    <location>
        <begin position="306"/>
        <end position="326"/>
    </location>
</feature>
<feature type="transmembrane region" description="Helical" evidence="7">
    <location>
        <begin position="195"/>
        <end position="221"/>
    </location>
</feature>
<keyword evidence="5 7" id="KW-0472">Membrane</keyword>
<feature type="transmembrane region" description="Helical" evidence="7">
    <location>
        <begin position="51"/>
        <end position="74"/>
    </location>
</feature>
<evidence type="ECO:0000256" key="1">
    <source>
        <dbReference type="ARBA" id="ARBA00004651"/>
    </source>
</evidence>
<proteinExistence type="predicted"/>
<sequence length="369" mass="37150">MPQPLSRDLDPPAARTGTRTGAHPATSDAAGAAPGGAPRRRRPRLHTGRSAGILIGLVAVCIYLGITQPVFLTWGNFTNIVQSNSVVLVLALGATFVIIAGGIDLSAASALAVTGMVLAIALEAGLGTTLALLLTLAAGLLAGLINGVLISYLGISFLVVTLGTLSIFASIALVLNDGATITTFGLEGFDPIYAFTLNSVAGIPYVLLFDVAIVALGGFLLRYTAFGRAVFALGSNREAARLNGINVAATTLSVFAIAGLAAGIASVLSVGRLTAASPTQDATLLLTVIAAVLIGGTAYTGGEGGVLGTVVGVLFLGVIQNGLTLADVSPYWRGTVNGLVLIVAVGIGVMRDAGVLARLRRRSPSGNPA</sequence>
<dbReference type="Pfam" id="PF02653">
    <property type="entry name" value="BPD_transp_2"/>
    <property type="match status" value="1"/>
</dbReference>
<evidence type="ECO:0000313" key="9">
    <source>
        <dbReference type="Proteomes" id="UP001233673"/>
    </source>
</evidence>
<feature type="transmembrane region" description="Helical" evidence="7">
    <location>
        <begin position="338"/>
        <end position="357"/>
    </location>
</feature>
<dbReference type="RefSeq" id="WP_305999201.1">
    <property type="nucleotide sequence ID" value="NZ_JASNFN010000005.1"/>
</dbReference>
<reference evidence="9" key="1">
    <citation type="submission" date="2023-05" db="EMBL/GenBank/DDBJ databases">
        <title>Draft genome of Pseudofrankia sp. BMG5.37.</title>
        <authorList>
            <person name="Gtari M."/>
            <person name="Ghodhbane F."/>
            <person name="Sbissi I."/>
        </authorList>
    </citation>
    <scope>NUCLEOTIDE SEQUENCE [LARGE SCALE GENOMIC DNA]</scope>
    <source>
        <strain evidence="9">BMG 814</strain>
    </source>
</reference>
<feature type="transmembrane region" description="Helical" evidence="7">
    <location>
        <begin position="242"/>
        <end position="270"/>
    </location>
</feature>
<keyword evidence="2" id="KW-1003">Cell membrane</keyword>
<feature type="transmembrane region" description="Helical" evidence="7">
    <location>
        <begin position="80"/>
        <end position="100"/>
    </location>
</feature>